<dbReference type="PANTHER" id="PTHR11042">
    <property type="entry name" value="EUKARYOTIC TRANSLATION INITIATION FACTOR 2-ALPHA KINASE EIF2-ALPHA KINASE -RELATED"/>
    <property type="match status" value="1"/>
</dbReference>
<sequence length="1554" mass="173545">MAPKARKHTTANIGETRKPQVDTIDYNEVQNDEVQALEAIFGEDFEAVEVKGAWSKTTDRSFRLKIRPSDENEGVLTLTVRLTATYPKTVPLLLIEGLDGYHDRTQKRINAILATRPKQLLGEAMIYDITNDINDALEDAVRAKQEGTLPSLEDERATAEQASTAMAQEAEEAEARQAQEAKDEEDRMLKQMVDDEIHRRESRKVSKPVEAEQPAANVDQDVLTFDTPAFMQVGSERVAFTKVSLLTQLSQSRDRKEHLAKPISSIAQSFLVAVKRLTFQRSRGEVMELEELLATVNKLQHPGLLNVLAYRIDRLEAARSELVICNEYADRGTLHDLLSLCTLQASKARQFTVEILEALDYLHRNGVAHGCLTSKTVALVGRPAVSPKLTDFGYAATFHTLEDLPSGWRAPESQQDSTTTVQRKSDIWALGVLVAQLFLGLEVTEQHSSPQVMLGRLELSDSFGEFLQKMFNKEPKKRPSPFDLLPAEFLRTSDSVMAEDQFSAPTTTRERSGSSFFASPVKRRSRHNSSSAFEPAVSRYASDFTELGRLGKGGFGEVVKARNKLDGGVYAVKKIKQAPNLLDQVISEVMVLNRLNHPYVVRYFSTWIEENNSVFSIMEDSTTETETATETITNDGDEENEEEPGMDFGYSTGGLDFVSSTGYSQVEFGEDSEEGDSDAVDDEEDDDRAPSPRPDGAGPSDEVSDAPGRRLRHSRTDSRRGASTLYIQMEYCERQTLRDLIRKQMGSDDSWRYIRQITEGLAHIHSHGIIHRDLKPDNIFMDIAGNPKIGDFGLATTALQHQVAVPTMSGHSGGDMTRSVGTTLYVAPEIRSAANTSYNDKVDMFSMGVIFYEMCETFSTAMERIRALEKVRQNQLPAAFQAQGEKAGQGRLISCLVSHKPSERPSSTELLRSDMLPVKIEDETIRQALGGLSDPRSPYHQKMMSALFSHDSVNSNRVKAMAWDARVPGTMDDAKRLRLRSIARQSFETVFRRHGAEEARRHSIFPRSDYYANTNVVQLLDASGNLLQLPYDLTLPYARQLGKHTSTDVRCSYTFGNAYRDAFTGGPPRVSEEVDFDVVTHSGDEQRTLDDVEVLKVMDELASEMPSFAASNTISFHLNDARILNAILDFCRVPVAQQPAVKEIVSKLGFHQHTWAKVRVELRKFGLPDTTLDDLETFDFRDVPDKVFTRLKNLLENAAPRVRSRVETGVDHLDDIVRIAAAYGTQHKLYIAPLGSVNAKFYEDDFLFQCVLERKSNRIVIAAGGRYDSLVKAHRPPDVRTATPGVVGVAIGLDPIINNMAKSSENSTKRAFLKDHASETSTAKRCDVLVLAVGSDAVHIAGVKLVTTLWNSGMSAELAITRSGDTKDYNFIVTVRHEASSTVRISSAHAGADETDVPMTGVVSHIQQEFRELESSKPRPPPLLRQPSHQEVERKSNVQVLMASRGSKKSNKYQIVSDAQEHWSRKLDAAKDAPILAVETRDDVLDLVQQTRLSDAESWRKAVQSVPLNDRQYVQQIREMLSSWRKKWESGDGMREACVFNFRTHYAVIYDVGL</sequence>
<dbReference type="GO" id="GO:0005634">
    <property type="term" value="C:nucleus"/>
    <property type="evidence" value="ECO:0007669"/>
    <property type="project" value="TreeGrafter"/>
</dbReference>
<comment type="catalytic activity">
    <reaction evidence="9">
        <text>L-seryl-[protein] + ATP = O-phospho-L-seryl-[protein] + ADP + H(+)</text>
        <dbReference type="Rhea" id="RHEA:17989"/>
        <dbReference type="Rhea" id="RHEA-COMP:9863"/>
        <dbReference type="Rhea" id="RHEA-COMP:11604"/>
        <dbReference type="ChEBI" id="CHEBI:15378"/>
        <dbReference type="ChEBI" id="CHEBI:29999"/>
        <dbReference type="ChEBI" id="CHEBI:30616"/>
        <dbReference type="ChEBI" id="CHEBI:83421"/>
        <dbReference type="ChEBI" id="CHEBI:456216"/>
        <dbReference type="EC" id="2.7.11.1"/>
    </reaction>
</comment>
<dbReference type="Gene3D" id="3.10.110.10">
    <property type="entry name" value="Ubiquitin Conjugating Enzyme"/>
    <property type="match status" value="1"/>
</dbReference>
<evidence type="ECO:0000256" key="7">
    <source>
        <dbReference type="ARBA" id="ARBA00037982"/>
    </source>
</evidence>
<comment type="catalytic activity">
    <reaction evidence="8">
        <text>L-threonyl-[protein] + ATP = O-phospho-L-threonyl-[protein] + ADP + H(+)</text>
        <dbReference type="Rhea" id="RHEA:46608"/>
        <dbReference type="Rhea" id="RHEA-COMP:11060"/>
        <dbReference type="Rhea" id="RHEA-COMP:11605"/>
        <dbReference type="ChEBI" id="CHEBI:15378"/>
        <dbReference type="ChEBI" id="CHEBI:30013"/>
        <dbReference type="ChEBI" id="CHEBI:30616"/>
        <dbReference type="ChEBI" id="CHEBI:61977"/>
        <dbReference type="ChEBI" id="CHEBI:456216"/>
        <dbReference type="EC" id="2.7.11.1"/>
    </reaction>
</comment>
<feature type="binding site" evidence="11">
    <location>
        <begin position="550"/>
        <end position="558"/>
    </location>
    <ligand>
        <name>ATP</name>
        <dbReference type="ChEBI" id="CHEBI:30616"/>
    </ligand>
</feature>
<comment type="similarity">
    <text evidence="7">Belongs to the protein kinase superfamily. Ser/Thr protein kinase family. GCN2 subfamily.</text>
</comment>
<dbReference type="InterPro" id="IPR016255">
    <property type="entry name" value="Gcn2"/>
</dbReference>
<dbReference type="SMART" id="SM00591">
    <property type="entry name" value="RWD"/>
    <property type="match status" value="1"/>
</dbReference>
<evidence type="ECO:0000256" key="4">
    <source>
        <dbReference type="ARBA" id="ARBA00022741"/>
    </source>
</evidence>
<keyword evidence="6 11" id="KW-0067">ATP-binding</keyword>
<keyword evidence="17" id="KW-1185">Reference proteome</keyword>
<dbReference type="Gene3D" id="1.10.510.10">
    <property type="entry name" value="Transferase(Phosphotransferase) domain 1"/>
    <property type="match status" value="2"/>
</dbReference>
<keyword evidence="4 11" id="KW-0547">Nucleotide-binding</keyword>
<dbReference type="SUPFAM" id="SSF55681">
    <property type="entry name" value="Class II aaRS and biotin synthetases"/>
    <property type="match status" value="1"/>
</dbReference>
<dbReference type="GO" id="GO:0009893">
    <property type="term" value="P:positive regulation of metabolic process"/>
    <property type="evidence" value="ECO:0007669"/>
    <property type="project" value="UniProtKB-ARBA"/>
</dbReference>
<dbReference type="FunFam" id="3.10.110.10:FF:000050">
    <property type="entry name" value="eIF-2-alpha kinase GCN2"/>
    <property type="match status" value="1"/>
</dbReference>
<evidence type="ECO:0000256" key="6">
    <source>
        <dbReference type="ARBA" id="ARBA00022840"/>
    </source>
</evidence>
<dbReference type="EMBL" id="JAVRRT010000014">
    <property type="protein sequence ID" value="KAK5166141.1"/>
    <property type="molecule type" value="Genomic_DNA"/>
</dbReference>
<feature type="region of interest" description="Disordered" evidence="13">
    <location>
        <begin position="618"/>
        <end position="652"/>
    </location>
</feature>
<feature type="domain" description="Protein kinase" evidence="14">
    <location>
        <begin position="243"/>
        <end position="490"/>
    </location>
</feature>
<dbReference type="PIRSF" id="PIRSF000660">
    <property type="entry name" value="Ser/Thr_PK_GCN2"/>
    <property type="match status" value="1"/>
</dbReference>
<dbReference type="FunFam" id="3.30.200.20:FF:000379">
    <property type="entry name" value="eIF-2-alpha kinase GCN2"/>
    <property type="match status" value="1"/>
</dbReference>
<accession>A0AAV9P0V8</accession>
<dbReference type="PROSITE" id="PS50011">
    <property type="entry name" value="PROTEIN_KINASE_DOM"/>
    <property type="match status" value="2"/>
</dbReference>
<feature type="region of interest" description="Disordered" evidence="13">
    <location>
        <begin position="502"/>
        <end position="521"/>
    </location>
</feature>
<dbReference type="InterPro" id="IPR008271">
    <property type="entry name" value="Ser/Thr_kinase_AS"/>
</dbReference>
<dbReference type="InterPro" id="IPR024435">
    <property type="entry name" value="HisRS-related_dom"/>
</dbReference>
<feature type="compositionally biased region" description="Polar residues" evidence="13">
    <location>
        <begin position="503"/>
        <end position="517"/>
    </location>
</feature>
<feature type="compositionally biased region" description="Low complexity" evidence="13">
    <location>
        <begin position="159"/>
        <end position="168"/>
    </location>
</feature>
<organism evidence="16 17">
    <name type="scientific">Saxophila tyrrhenica</name>
    <dbReference type="NCBI Taxonomy" id="1690608"/>
    <lineage>
        <taxon>Eukaryota</taxon>
        <taxon>Fungi</taxon>
        <taxon>Dikarya</taxon>
        <taxon>Ascomycota</taxon>
        <taxon>Pezizomycotina</taxon>
        <taxon>Dothideomycetes</taxon>
        <taxon>Dothideomycetidae</taxon>
        <taxon>Mycosphaerellales</taxon>
        <taxon>Extremaceae</taxon>
        <taxon>Saxophila</taxon>
    </lineage>
</organism>
<protein>
    <recommendedName>
        <fullName evidence="1">non-specific serine/threonine protein kinase</fullName>
        <ecNumber evidence="1">2.7.11.1</ecNumber>
    </recommendedName>
</protein>
<feature type="active site" description="Proton acceptor" evidence="10">
    <location>
        <position position="773"/>
    </location>
</feature>
<dbReference type="RefSeq" id="XP_064656094.1">
    <property type="nucleotide sequence ID" value="XM_064805634.1"/>
</dbReference>
<dbReference type="CDD" id="cd14046">
    <property type="entry name" value="STKc_EIF2AK4_GCN2_rpt2"/>
    <property type="match status" value="1"/>
</dbReference>
<feature type="domain" description="RWD" evidence="15">
    <location>
        <begin position="32"/>
        <end position="140"/>
    </location>
</feature>
<dbReference type="Pfam" id="PF05773">
    <property type="entry name" value="RWD"/>
    <property type="match status" value="1"/>
</dbReference>
<dbReference type="CDD" id="cd23823">
    <property type="entry name" value="RWD_GCN2"/>
    <property type="match status" value="1"/>
</dbReference>
<keyword evidence="16" id="KW-0396">Initiation factor</keyword>
<evidence type="ECO:0000259" key="14">
    <source>
        <dbReference type="PROSITE" id="PS50011"/>
    </source>
</evidence>
<dbReference type="InterPro" id="IPR045864">
    <property type="entry name" value="aa-tRNA-synth_II/BPL/LPL"/>
</dbReference>
<feature type="compositionally biased region" description="Low complexity" evidence="13">
    <location>
        <begin position="624"/>
        <end position="634"/>
    </location>
</feature>
<gene>
    <name evidence="16" type="primary">GCN2</name>
    <name evidence="16" type="ORF">LTR77_008402</name>
</gene>
<evidence type="ECO:0000313" key="16">
    <source>
        <dbReference type="EMBL" id="KAK5166141.1"/>
    </source>
</evidence>
<evidence type="ECO:0000256" key="2">
    <source>
        <dbReference type="ARBA" id="ARBA00022527"/>
    </source>
</evidence>
<evidence type="ECO:0000256" key="5">
    <source>
        <dbReference type="ARBA" id="ARBA00022777"/>
    </source>
</evidence>
<dbReference type="GO" id="GO:0005737">
    <property type="term" value="C:cytoplasm"/>
    <property type="evidence" value="ECO:0007669"/>
    <property type="project" value="TreeGrafter"/>
</dbReference>
<evidence type="ECO:0000256" key="1">
    <source>
        <dbReference type="ARBA" id="ARBA00012513"/>
    </source>
</evidence>
<reference evidence="16 17" key="1">
    <citation type="submission" date="2023-08" db="EMBL/GenBank/DDBJ databases">
        <title>Black Yeasts Isolated from many extreme environments.</title>
        <authorList>
            <person name="Coleine C."/>
            <person name="Stajich J.E."/>
            <person name="Selbmann L."/>
        </authorList>
    </citation>
    <scope>NUCLEOTIDE SEQUENCE [LARGE SCALE GENOMIC DNA]</scope>
    <source>
        <strain evidence="16 17">CCFEE 5935</strain>
    </source>
</reference>
<dbReference type="InterPro" id="IPR017441">
    <property type="entry name" value="Protein_kinase_ATP_BS"/>
</dbReference>
<evidence type="ECO:0000256" key="11">
    <source>
        <dbReference type="PIRSR" id="PIRSR000660-2"/>
    </source>
</evidence>
<keyword evidence="5 16" id="KW-0418">Kinase</keyword>
<dbReference type="SUPFAM" id="SSF54495">
    <property type="entry name" value="UBC-like"/>
    <property type="match status" value="1"/>
</dbReference>
<feature type="binding site" evidence="12">
    <location>
        <position position="574"/>
    </location>
    <ligand>
        <name>ATP</name>
        <dbReference type="ChEBI" id="CHEBI:30616"/>
    </ligand>
</feature>
<dbReference type="PROSITE" id="PS00108">
    <property type="entry name" value="PROTEIN_KINASE_ST"/>
    <property type="match status" value="1"/>
</dbReference>
<evidence type="ECO:0000256" key="9">
    <source>
        <dbReference type="ARBA" id="ARBA00048679"/>
    </source>
</evidence>
<dbReference type="InterPro" id="IPR006575">
    <property type="entry name" value="RWD_dom"/>
</dbReference>
<dbReference type="Pfam" id="PF12745">
    <property type="entry name" value="HGTP_anticodon2"/>
    <property type="match status" value="1"/>
</dbReference>
<keyword evidence="16" id="KW-0648">Protein biosynthesis</keyword>
<feature type="region of interest" description="Disordered" evidence="13">
    <location>
        <begin position="1412"/>
        <end position="1435"/>
    </location>
</feature>
<evidence type="ECO:0000259" key="15">
    <source>
        <dbReference type="PROSITE" id="PS50908"/>
    </source>
</evidence>
<dbReference type="Gene3D" id="3.30.200.20">
    <property type="entry name" value="Phosphorylase Kinase, domain 1"/>
    <property type="match status" value="1"/>
</dbReference>
<feature type="compositionally biased region" description="Basic and acidic residues" evidence="13">
    <location>
        <begin position="173"/>
        <end position="186"/>
    </location>
</feature>
<dbReference type="Pfam" id="PF00069">
    <property type="entry name" value="Pkinase"/>
    <property type="match status" value="3"/>
</dbReference>
<comment type="caution">
    <text evidence="16">The sequence shown here is derived from an EMBL/GenBank/DDBJ whole genome shotgun (WGS) entry which is preliminary data.</text>
</comment>
<evidence type="ECO:0000313" key="17">
    <source>
        <dbReference type="Proteomes" id="UP001337655"/>
    </source>
</evidence>
<feature type="region of interest" description="Disordered" evidence="13">
    <location>
        <begin position="667"/>
        <end position="719"/>
    </location>
</feature>
<feature type="domain" description="Protein kinase" evidence="14">
    <location>
        <begin position="544"/>
        <end position="916"/>
    </location>
</feature>
<evidence type="ECO:0000256" key="10">
    <source>
        <dbReference type="PIRSR" id="PIRSR000660-1"/>
    </source>
</evidence>
<keyword evidence="2" id="KW-0723">Serine/threonine-protein kinase</keyword>
<dbReference type="EC" id="2.7.11.1" evidence="1"/>
<feature type="compositionally biased region" description="Acidic residues" evidence="13">
    <location>
        <begin position="635"/>
        <end position="645"/>
    </location>
</feature>
<dbReference type="SUPFAM" id="SSF56112">
    <property type="entry name" value="Protein kinase-like (PK-like)"/>
    <property type="match status" value="2"/>
</dbReference>
<dbReference type="InterPro" id="IPR000719">
    <property type="entry name" value="Prot_kinase_dom"/>
</dbReference>
<feature type="compositionally biased region" description="Acidic residues" evidence="13">
    <location>
        <begin position="668"/>
        <end position="687"/>
    </location>
</feature>
<name>A0AAV9P0V8_9PEZI</name>
<dbReference type="GO" id="GO:0005524">
    <property type="term" value="F:ATP binding"/>
    <property type="evidence" value="ECO:0007669"/>
    <property type="project" value="UniProtKB-UniRule"/>
</dbReference>
<dbReference type="GO" id="GO:0003743">
    <property type="term" value="F:translation initiation factor activity"/>
    <property type="evidence" value="ECO:0007669"/>
    <property type="project" value="UniProtKB-KW"/>
</dbReference>
<dbReference type="GO" id="GO:0004694">
    <property type="term" value="F:eukaryotic translation initiation factor 2alpha kinase activity"/>
    <property type="evidence" value="ECO:0007669"/>
    <property type="project" value="InterPro"/>
</dbReference>
<evidence type="ECO:0000256" key="13">
    <source>
        <dbReference type="SAM" id="MobiDB-lite"/>
    </source>
</evidence>
<dbReference type="CDD" id="cd14012">
    <property type="entry name" value="PK_eIF2AK_GCN2_rpt1"/>
    <property type="match status" value="1"/>
</dbReference>
<dbReference type="InterPro" id="IPR011009">
    <property type="entry name" value="Kinase-like_dom_sf"/>
</dbReference>
<dbReference type="GeneID" id="89929735"/>
<proteinExistence type="inferred from homology"/>
<evidence type="ECO:0000256" key="3">
    <source>
        <dbReference type="ARBA" id="ARBA00022679"/>
    </source>
</evidence>
<dbReference type="GO" id="GO:0000077">
    <property type="term" value="P:DNA damage checkpoint signaling"/>
    <property type="evidence" value="ECO:0007669"/>
    <property type="project" value="InterPro"/>
</dbReference>
<dbReference type="InterPro" id="IPR050339">
    <property type="entry name" value="CC_SR_Kinase"/>
</dbReference>
<dbReference type="Proteomes" id="UP001337655">
    <property type="component" value="Unassembled WGS sequence"/>
</dbReference>
<evidence type="ECO:0000256" key="12">
    <source>
        <dbReference type="PROSITE-ProRule" id="PRU10141"/>
    </source>
</evidence>
<feature type="region of interest" description="Disordered" evidence="13">
    <location>
        <begin position="146"/>
        <end position="186"/>
    </location>
</feature>
<dbReference type="InterPro" id="IPR016135">
    <property type="entry name" value="UBQ-conjugating_enzyme/RWD"/>
</dbReference>
<evidence type="ECO:0000256" key="8">
    <source>
        <dbReference type="ARBA" id="ARBA00047899"/>
    </source>
</evidence>
<dbReference type="PANTHER" id="PTHR11042:SF136">
    <property type="entry name" value="EIF-2-ALPHA KINASE GCN2"/>
    <property type="match status" value="1"/>
</dbReference>
<keyword evidence="3 16" id="KW-0808">Transferase</keyword>
<dbReference type="PROSITE" id="PS50908">
    <property type="entry name" value="RWD"/>
    <property type="match status" value="1"/>
</dbReference>
<dbReference type="Gene3D" id="3.30.930.10">
    <property type="entry name" value="Bira Bifunctional Protein, Domain 2"/>
    <property type="match status" value="1"/>
</dbReference>
<dbReference type="PROSITE" id="PS00107">
    <property type="entry name" value="PROTEIN_KINASE_ATP"/>
    <property type="match status" value="1"/>
</dbReference>
<dbReference type="SMART" id="SM00220">
    <property type="entry name" value="S_TKc"/>
    <property type="match status" value="2"/>
</dbReference>
<feature type="binding site" evidence="11">
    <location>
        <position position="573"/>
    </location>
    <ligand>
        <name>ATP</name>
        <dbReference type="ChEBI" id="CHEBI:30616"/>
    </ligand>
</feature>